<evidence type="ECO:0000259" key="1">
    <source>
        <dbReference type="PROSITE" id="PS51352"/>
    </source>
</evidence>
<dbReference type="PANTHER" id="PTHR42852">
    <property type="entry name" value="THIOL:DISULFIDE INTERCHANGE PROTEIN DSBE"/>
    <property type="match status" value="1"/>
</dbReference>
<sequence>MKNYFLSKKIFVAGIILSGIIILTGRTQAGPSDSKAPEWVISEWINSNGLALADLHGKVVVIDFFQLWCPGCNKFSGPLMEKWDQQYSDRKDIQLVGIHTVFEGHSQQRPERLRQYVKEKNIAYPVGVDDHVSDQRLPETMIRYHTRGTPEIVIIDKNGKIRFQHFGSFKPGVVEKLINTLLNEE</sequence>
<dbReference type="CDD" id="cd02966">
    <property type="entry name" value="TlpA_like_family"/>
    <property type="match status" value="1"/>
</dbReference>
<dbReference type="Gene3D" id="3.40.30.10">
    <property type="entry name" value="Glutaredoxin"/>
    <property type="match status" value="1"/>
</dbReference>
<dbReference type="OrthoDB" id="9799230at2"/>
<protein>
    <submittedName>
        <fullName evidence="2">Thiol-disulfide isomerase and thioredoxins</fullName>
    </submittedName>
</protein>
<dbReference type="RefSeq" id="WP_096895116.1">
    <property type="nucleotide sequence ID" value="NZ_BAOS01000027.1"/>
</dbReference>
<reference evidence="3" key="1">
    <citation type="journal article" date="2017" name="Environ. Microbiol. Rep.">
        <title>Genetic Diversity of Marine Anaerobic Ammonium-Oxidizing Bacteria as Revealed by Genomic and Proteomic Analyses of 'Candidatus Scalindua japonica'.</title>
        <authorList>
            <person name="Oshiki M."/>
            <person name="Mizuto K."/>
            <person name="Kimura Z."/>
            <person name="Kindaichi T."/>
            <person name="Satoh H."/>
            <person name="Okabe S."/>
        </authorList>
    </citation>
    <scope>NUCLEOTIDE SEQUENCE [LARGE SCALE GENOMIC DNA]</scope>
    <source>
        <strain evidence="3">husup-a2</strain>
    </source>
</reference>
<accession>A0A286U0S2</accession>
<gene>
    <name evidence="2" type="ORF">SCALIN_C27_0146</name>
</gene>
<dbReference type="GO" id="GO:0016491">
    <property type="term" value="F:oxidoreductase activity"/>
    <property type="evidence" value="ECO:0007669"/>
    <property type="project" value="InterPro"/>
</dbReference>
<dbReference type="PANTHER" id="PTHR42852:SF13">
    <property type="entry name" value="PROTEIN DIPZ"/>
    <property type="match status" value="1"/>
</dbReference>
<dbReference type="InterPro" id="IPR013766">
    <property type="entry name" value="Thioredoxin_domain"/>
</dbReference>
<evidence type="ECO:0000313" key="3">
    <source>
        <dbReference type="Proteomes" id="UP000218542"/>
    </source>
</evidence>
<feature type="domain" description="Thioredoxin" evidence="1">
    <location>
        <begin position="30"/>
        <end position="183"/>
    </location>
</feature>
<comment type="caution">
    <text evidence="2">The sequence shown here is derived from an EMBL/GenBank/DDBJ whole genome shotgun (WGS) entry which is preliminary data.</text>
</comment>
<proteinExistence type="predicted"/>
<dbReference type="AlphaFoldDB" id="A0A286U0S2"/>
<organism evidence="2 3">
    <name type="scientific">Candidatus Scalindua japonica</name>
    <dbReference type="NCBI Taxonomy" id="1284222"/>
    <lineage>
        <taxon>Bacteria</taxon>
        <taxon>Pseudomonadati</taxon>
        <taxon>Planctomycetota</taxon>
        <taxon>Candidatus Brocadiia</taxon>
        <taxon>Candidatus Brocadiales</taxon>
        <taxon>Candidatus Scalinduaceae</taxon>
        <taxon>Candidatus Scalindua</taxon>
    </lineage>
</organism>
<dbReference type="GO" id="GO:0016209">
    <property type="term" value="F:antioxidant activity"/>
    <property type="evidence" value="ECO:0007669"/>
    <property type="project" value="InterPro"/>
</dbReference>
<dbReference type="GO" id="GO:0016853">
    <property type="term" value="F:isomerase activity"/>
    <property type="evidence" value="ECO:0007669"/>
    <property type="project" value="UniProtKB-KW"/>
</dbReference>
<dbReference type="Pfam" id="PF00578">
    <property type="entry name" value="AhpC-TSA"/>
    <property type="match status" value="1"/>
</dbReference>
<dbReference type="EMBL" id="BAOS01000027">
    <property type="protein sequence ID" value="GAX61749.1"/>
    <property type="molecule type" value="Genomic_DNA"/>
</dbReference>
<dbReference type="InterPro" id="IPR036249">
    <property type="entry name" value="Thioredoxin-like_sf"/>
</dbReference>
<dbReference type="Proteomes" id="UP000218542">
    <property type="component" value="Unassembled WGS sequence"/>
</dbReference>
<keyword evidence="2" id="KW-0413">Isomerase</keyword>
<evidence type="ECO:0000313" key="2">
    <source>
        <dbReference type="EMBL" id="GAX61749.1"/>
    </source>
</evidence>
<dbReference type="SUPFAM" id="SSF52833">
    <property type="entry name" value="Thioredoxin-like"/>
    <property type="match status" value="1"/>
</dbReference>
<name>A0A286U0S2_9BACT</name>
<dbReference type="InterPro" id="IPR000866">
    <property type="entry name" value="AhpC/TSA"/>
</dbReference>
<dbReference type="InterPro" id="IPR050553">
    <property type="entry name" value="Thioredoxin_ResA/DsbE_sf"/>
</dbReference>
<keyword evidence="3" id="KW-1185">Reference proteome</keyword>
<dbReference type="PROSITE" id="PS51352">
    <property type="entry name" value="THIOREDOXIN_2"/>
    <property type="match status" value="1"/>
</dbReference>